<evidence type="ECO:0008006" key="3">
    <source>
        <dbReference type="Google" id="ProtNLM"/>
    </source>
</evidence>
<dbReference type="RefSeq" id="WP_107567503.1">
    <property type="nucleotide sequence ID" value="NZ_PYYB01000001.1"/>
</dbReference>
<organism evidence="1 2">
    <name type="scientific">Paraconexibacter algicola</name>
    <dbReference type="NCBI Taxonomy" id="2133960"/>
    <lineage>
        <taxon>Bacteria</taxon>
        <taxon>Bacillati</taxon>
        <taxon>Actinomycetota</taxon>
        <taxon>Thermoleophilia</taxon>
        <taxon>Solirubrobacterales</taxon>
        <taxon>Paraconexibacteraceae</taxon>
        <taxon>Paraconexibacter</taxon>
    </lineage>
</organism>
<sequence length="304" mass="33741">MIAAGGGVASAAALRAAGVHRNAVARRLRDGRLVEPFAGVFALGVLPDAVRRRAAVLSCGAGAVLADWSCAEHRGLITFQEPADDRVHVIVGERRCPRRSGIAVHRVGTLDHRDVVEHDGVRCLTVARLLLRLAATRDARFVERLIDEAAYQGSWRPWEVEELLVRTRGQRGHAVLEQAFRRHVPGTTRTQNELEEAFLAICDAQGWPRPICQQPDTLRSGRRIRHDFLWPDLRVAGETDGGRGHAGAYRQARDAERDADLRARGIEVVRAQWDEVFHRPAVVVARVGPVLLARGARFGRPRRR</sequence>
<proteinExistence type="predicted"/>
<accession>A0A2T4UIM3</accession>
<evidence type="ECO:0000313" key="2">
    <source>
        <dbReference type="Proteomes" id="UP000240739"/>
    </source>
</evidence>
<dbReference type="Gene3D" id="3.40.960.10">
    <property type="entry name" value="VSR Endonuclease"/>
    <property type="match status" value="1"/>
</dbReference>
<dbReference type="Proteomes" id="UP000240739">
    <property type="component" value="Unassembled WGS sequence"/>
</dbReference>
<protein>
    <recommendedName>
        <fullName evidence="3">DUF559 domain-containing protein</fullName>
    </recommendedName>
</protein>
<dbReference type="EMBL" id="PYYB01000001">
    <property type="protein sequence ID" value="PTL59067.1"/>
    <property type="molecule type" value="Genomic_DNA"/>
</dbReference>
<reference evidence="1 2" key="1">
    <citation type="submission" date="2018-03" db="EMBL/GenBank/DDBJ databases">
        <title>Aquarubrobacter algicola gen. nov., sp. nov., a novel actinobacterium isolated from shallow eutrophic lake during the end of cyanobacterial harmful algal blooms.</title>
        <authorList>
            <person name="Chun S.J."/>
        </authorList>
    </citation>
    <scope>NUCLEOTIDE SEQUENCE [LARGE SCALE GENOMIC DNA]</scope>
    <source>
        <strain evidence="1 2">Seoho-28</strain>
    </source>
</reference>
<comment type="caution">
    <text evidence="1">The sequence shown here is derived from an EMBL/GenBank/DDBJ whole genome shotgun (WGS) entry which is preliminary data.</text>
</comment>
<evidence type="ECO:0000313" key="1">
    <source>
        <dbReference type="EMBL" id="PTL59067.1"/>
    </source>
</evidence>
<name>A0A2T4UIM3_9ACTN</name>
<dbReference type="OrthoDB" id="5243722at2"/>
<keyword evidence="2" id="KW-1185">Reference proteome</keyword>
<gene>
    <name evidence="1" type="ORF">C7Y72_05100</name>
</gene>
<dbReference type="AlphaFoldDB" id="A0A2T4UIM3"/>